<organism evidence="2 3">
    <name type="scientific">Sphingomonas sanxanigenens</name>
    <dbReference type="NCBI Taxonomy" id="397260"/>
    <lineage>
        <taxon>Bacteria</taxon>
        <taxon>Pseudomonadati</taxon>
        <taxon>Pseudomonadota</taxon>
        <taxon>Alphaproteobacteria</taxon>
        <taxon>Sphingomonadales</taxon>
        <taxon>Sphingomonadaceae</taxon>
        <taxon>Sphingomonas</taxon>
    </lineage>
</organism>
<feature type="domain" description="Tetrapyrrole biosynthesis uroporphyrinogen III synthase" evidence="1">
    <location>
        <begin position="16"/>
        <end position="212"/>
    </location>
</feature>
<dbReference type="InterPro" id="IPR036108">
    <property type="entry name" value="4pyrrol_syn_uPrphyn_synt_sf"/>
</dbReference>
<dbReference type="InterPro" id="IPR003754">
    <property type="entry name" value="4pyrrol_synth_uPrphyn_synth"/>
</dbReference>
<evidence type="ECO:0000259" key="1">
    <source>
        <dbReference type="Pfam" id="PF02602"/>
    </source>
</evidence>
<dbReference type="Proteomes" id="UP000249066">
    <property type="component" value="Unassembled WGS sequence"/>
</dbReference>
<dbReference type="GO" id="GO:0004852">
    <property type="term" value="F:uroporphyrinogen-III synthase activity"/>
    <property type="evidence" value="ECO:0007669"/>
    <property type="project" value="InterPro"/>
</dbReference>
<dbReference type="CDD" id="cd06578">
    <property type="entry name" value="HemD"/>
    <property type="match status" value="1"/>
</dbReference>
<dbReference type="Pfam" id="PF02602">
    <property type="entry name" value="HEM4"/>
    <property type="match status" value="1"/>
</dbReference>
<dbReference type="SUPFAM" id="SSF69618">
    <property type="entry name" value="HemD-like"/>
    <property type="match status" value="1"/>
</dbReference>
<dbReference type="GO" id="GO:0033014">
    <property type="term" value="P:tetrapyrrole biosynthetic process"/>
    <property type="evidence" value="ECO:0007669"/>
    <property type="project" value="InterPro"/>
</dbReference>
<reference evidence="2 3" key="1">
    <citation type="submission" date="2017-08" db="EMBL/GenBank/DDBJ databases">
        <title>Infants hospitalized years apart are colonized by the same room-sourced microbial strains.</title>
        <authorList>
            <person name="Brooks B."/>
            <person name="Olm M.R."/>
            <person name="Firek B.A."/>
            <person name="Baker R."/>
            <person name="Thomas B.C."/>
            <person name="Morowitz M.J."/>
            <person name="Banfield J.F."/>
        </authorList>
    </citation>
    <scope>NUCLEOTIDE SEQUENCE [LARGE SCALE GENOMIC DNA]</scope>
    <source>
        <strain evidence="2">S2_018_000_R2_101</strain>
    </source>
</reference>
<proteinExistence type="predicted"/>
<accession>A0A2W5ABX9</accession>
<evidence type="ECO:0000313" key="3">
    <source>
        <dbReference type="Proteomes" id="UP000249066"/>
    </source>
</evidence>
<dbReference type="EMBL" id="QFNN01000002">
    <property type="protein sequence ID" value="PZO92104.1"/>
    <property type="molecule type" value="Genomic_DNA"/>
</dbReference>
<dbReference type="AlphaFoldDB" id="A0A2W5ABX9"/>
<sequence>MSRPLLILRPEPGASETARAAARLGLKAEVRPLFAIGAVGWAPPDPNRYDALMITSANAARMAGDALHLYAGLPLYAVGGRTAEALALAGLSDARIGPGDAQGLAAMMARDGRRRIVHLCGIDRRDFDPGALKIDAIAVYRANVIDPPPSLADAAEHVALLHSPRAARTFAACVPARSDVRIAAISAATAEAAGEGWAARAIAATPDDAALLAAAAGLCQ</sequence>
<protein>
    <submittedName>
        <fullName evidence="2">Uroporphyrinogen III synthase HEM4</fullName>
    </submittedName>
</protein>
<comment type="caution">
    <text evidence="2">The sequence shown here is derived from an EMBL/GenBank/DDBJ whole genome shotgun (WGS) entry which is preliminary data.</text>
</comment>
<gene>
    <name evidence="2" type="ORF">DI623_01250</name>
</gene>
<name>A0A2W5ABX9_9SPHN</name>
<dbReference type="Gene3D" id="3.40.50.10090">
    <property type="match status" value="2"/>
</dbReference>
<evidence type="ECO:0000313" key="2">
    <source>
        <dbReference type="EMBL" id="PZO92104.1"/>
    </source>
</evidence>